<dbReference type="Pfam" id="PF20152">
    <property type="entry name" value="DUF6534"/>
    <property type="match status" value="1"/>
</dbReference>
<evidence type="ECO:0000313" key="4">
    <source>
        <dbReference type="Proteomes" id="UP001465976"/>
    </source>
</evidence>
<name>A0ABR3F727_9AGAR</name>
<accession>A0ABR3F727</accession>
<organism evidence="3 4">
    <name type="scientific">Marasmius crinis-equi</name>
    <dbReference type="NCBI Taxonomy" id="585013"/>
    <lineage>
        <taxon>Eukaryota</taxon>
        <taxon>Fungi</taxon>
        <taxon>Dikarya</taxon>
        <taxon>Basidiomycota</taxon>
        <taxon>Agaricomycotina</taxon>
        <taxon>Agaricomycetes</taxon>
        <taxon>Agaricomycetidae</taxon>
        <taxon>Agaricales</taxon>
        <taxon>Marasmiineae</taxon>
        <taxon>Marasmiaceae</taxon>
        <taxon>Marasmius</taxon>
    </lineage>
</organism>
<keyword evidence="1" id="KW-0812">Transmembrane</keyword>
<evidence type="ECO:0000256" key="1">
    <source>
        <dbReference type="SAM" id="Phobius"/>
    </source>
</evidence>
<feature type="domain" description="DUF6534" evidence="2">
    <location>
        <begin position="195"/>
        <end position="300"/>
    </location>
</feature>
<dbReference type="Proteomes" id="UP001465976">
    <property type="component" value="Unassembled WGS sequence"/>
</dbReference>
<dbReference type="PANTHER" id="PTHR40465:SF1">
    <property type="entry name" value="DUF6534 DOMAIN-CONTAINING PROTEIN"/>
    <property type="match status" value="1"/>
</dbReference>
<feature type="transmembrane region" description="Helical" evidence="1">
    <location>
        <begin position="42"/>
        <end position="64"/>
    </location>
</feature>
<dbReference type="InterPro" id="IPR045339">
    <property type="entry name" value="DUF6534"/>
</dbReference>
<evidence type="ECO:0000259" key="2">
    <source>
        <dbReference type="Pfam" id="PF20152"/>
    </source>
</evidence>
<dbReference type="PANTHER" id="PTHR40465">
    <property type="entry name" value="CHROMOSOME 1, WHOLE GENOME SHOTGUN SEQUENCE"/>
    <property type="match status" value="1"/>
</dbReference>
<gene>
    <name evidence="3" type="ORF">V5O48_010927</name>
</gene>
<keyword evidence="1" id="KW-0472">Membrane</keyword>
<comment type="caution">
    <text evidence="3">The sequence shown here is derived from an EMBL/GenBank/DDBJ whole genome shotgun (WGS) entry which is preliminary data.</text>
</comment>
<reference evidence="3 4" key="1">
    <citation type="submission" date="2024-02" db="EMBL/GenBank/DDBJ databases">
        <title>A draft genome for the cacao thread blight pathogen Marasmius crinis-equi.</title>
        <authorList>
            <person name="Cohen S.P."/>
            <person name="Baruah I.K."/>
            <person name="Amoako-Attah I."/>
            <person name="Bukari Y."/>
            <person name="Meinhardt L.W."/>
            <person name="Bailey B.A."/>
        </authorList>
    </citation>
    <scope>NUCLEOTIDE SEQUENCE [LARGE SCALE GENOMIC DNA]</scope>
    <source>
        <strain evidence="3 4">GH-76</strain>
    </source>
</reference>
<feature type="transmembrane region" description="Helical" evidence="1">
    <location>
        <begin position="147"/>
        <end position="172"/>
    </location>
</feature>
<protein>
    <recommendedName>
        <fullName evidence="2">DUF6534 domain-containing protein</fullName>
    </recommendedName>
</protein>
<feature type="transmembrane region" description="Helical" evidence="1">
    <location>
        <begin position="114"/>
        <end position="135"/>
    </location>
</feature>
<proteinExistence type="predicted"/>
<dbReference type="EMBL" id="JBAHYK010000836">
    <property type="protein sequence ID" value="KAL0571030.1"/>
    <property type="molecule type" value="Genomic_DNA"/>
</dbReference>
<keyword evidence="4" id="KW-1185">Reference proteome</keyword>
<sequence>MTLESPCLPSHHTPASRRNDFQVEAMDPAGVPPSIARVTGPLLLGFLFNYGLFGVLSVQVYTFHEYFPNEQWRLKSLVYGLYIVEAVQTVMITSDAFEKFVYGFGNFSGLDQLNLLWFDVVIMDGVVAFSVQLYFAYRLFLLSRSKILVAFIAIMALAQLSGALATGILAQIGGSFSSLKDRAFIAAMFWFGGGVACDVVIAVAMTWAVSLFPLFNTCRKFLTTQIDIKLLKYRRRFQESGDLVGRLIRLTMETGSLTATVALIDLIVYFAFPNDPFHTTPALALAKLYSNSLMVVLNSRPGARSHQHANETITGVESRRSSAVHCEESFIYLALTTPYALFQAHPNTAVVSHSGPGAQL</sequence>
<feature type="transmembrane region" description="Helical" evidence="1">
    <location>
        <begin position="184"/>
        <end position="212"/>
    </location>
</feature>
<keyword evidence="1" id="KW-1133">Transmembrane helix</keyword>
<feature type="transmembrane region" description="Helical" evidence="1">
    <location>
        <begin position="76"/>
        <end position="94"/>
    </location>
</feature>
<evidence type="ECO:0000313" key="3">
    <source>
        <dbReference type="EMBL" id="KAL0571030.1"/>
    </source>
</evidence>